<accession>A0ABU3ERN1</accession>
<evidence type="ECO:0000313" key="2">
    <source>
        <dbReference type="EMBL" id="MDT2597362.1"/>
    </source>
</evidence>
<evidence type="ECO:0000259" key="1">
    <source>
        <dbReference type="Pfam" id="PF05649"/>
    </source>
</evidence>
<proteinExistence type="predicted"/>
<dbReference type="InterPro" id="IPR008753">
    <property type="entry name" value="Peptidase_M13_N"/>
</dbReference>
<name>A0ABU3ERN1_9ENTE</name>
<protein>
    <recommendedName>
        <fullName evidence="1">Peptidase M13 N-terminal domain-containing protein</fullName>
    </recommendedName>
</protein>
<organism evidence="2 3">
    <name type="scientific">Enterococcus dongliensis</name>
    <dbReference type="NCBI Taxonomy" id="2559925"/>
    <lineage>
        <taxon>Bacteria</taxon>
        <taxon>Bacillati</taxon>
        <taxon>Bacillota</taxon>
        <taxon>Bacilli</taxon>
        <taxon>Lactobacillales</taxon>
        <taxon>Enterococcaceae</taxon>
        <taxon>Enterococcus</taxon>
    </lineage>
</organism>
<dbReference type="Proteomes" id="UP001256547">
    <property type="component" value="Unassembled WGS sequence"/>
</dbReference>
<dbReference type="EMBL" id="JARPYR010000020">
    <property type="protein sequence ID" value="MDT2597362.1"/>
    <property type="molecule type" value="Genomic_DNA"/>
</dbReference>
<feature type="domain" description="Peptidase M13 N-terminal" evidence="1">
    <location>
        <begin position="5"/>
        <end position="106"/>
    </location>
</feature>
<keyword evidence="3" id="KW-1185">Reference proteome</keyword>
<comment type="caution">
    <text evidence="2">The sequence shown here is derived from an EMBL/GenBank/DDBJ whole genome shotgun (WGS) entry which is preliminary data.</text>
</comment>
<sequence>MTRIQDDLFATVNAELLENAEIPADKPRISAFDELVLKNEKNLAKDLAELSQNLPTDNPELLEAIKFYNKAGDWQAREKADFYAVKNELAKVETLNTFEDFKNNLTGSVAKFDVRLSSLD</sequence>
<evidence type="ECO:0000313" key="3">
    <source>
        <dbReference type="Proteomes" id="UP001256547"/>
    </source>
</evidence>
<reference evidence="2 3" key="1">
    <citation type="submission" date="2023-03" db="EMBL/GenBank/DDBJ databases">
        <authorList>
            <person name="Shen W."/>
            <person name="Cai J."/>
        </authorList>
    </citation>
    <scope>NUCLEOTIDE SEQUENCE [LARGE SCALE GENOMIC DNA]</scope>
    <source>
        <strain evidence="2 3">P72-2</strain>
    </source>
</reference>
<gene>
    <name evidence="2" type="ORF">P7D39_10155</name>
</gene>
<dbReference type="SUPFAM" id="SSF55486">
    <property type="entry name" value="Metalloproteases ('zincins'), catalytic domain"/>
    <property type="match status" value="1"/>
</dbReference>
<dbReference type="Pfam" id="PF05649">
    <property type="entry name" value="Peptidase_M13_N"/>
    <property type="match status" value="1"/>
</dbReference>